<dbReference type="STRING" id="572036.SAMN05661099_2499"/>
<evidence type="ECO:0008006" key="4">
    <source>
        <dbReference type="Google" id="ProtNLM"/>
    </source>
</evidence>
<organism evidence="2 3">
    <name type="scientific">Daejeonella lutea</name>
    <dbReference type="NCBI Taxonomy" id="572036"/>
    <lineage>
        <taxon>Bacteria</taxon>
        <taxon>Pseudomonadati</taxon>
        <taxon>Bacteroidota</taxon>
        <taxon>Sphingobacteriia</taxon>
        <taxon>Sphingobacteriales</taxon>
        <taxon>Sphingobacteriaceae</taxon>
        <taxon>Daejeonella</taxon>
    </lineage>
</organism>
<proteinExistence type="predicted"/>
<gene>
    <name evidence="2" type="ORF">SAMN05661099_2499</name>
</gene>
<dbReference type="AlphaFoldDB" id="A0A1T5DPD2"/>
<accession>A0A1T5DPD2</accession>
<dbReference type="Proteomes" id="UP000189981">
    <property type="component" value="Unassembled WGS sequence"/>
</dbReference>
<keyword evidence="3" id="KW-1185">Reference proteome</keyword>
<dbReference type="InterPro" id="IPR021428">
    <property type="entry name" value="DUF3078"/>
</dbReference>
<feature type="signal peptide" evidence="1">
    <location>
        <begin position="1"/>
        <end position="21"/>
    </location>
</feature>
<dbReference type="RefSeq" id="WP_079703000.1">
    <property type="nucleotide sequence ID" value="NZ_FUYR01000002.1"/>
</dbReference>
<name>A0A1T5DPD2_9SPHI</name>
<dbReference type="Pfam" id="PF11276">
    <property type="entry name" value="DUF3078"/>
    <property type="match status" value="1"/>
</dbReference>
<dbReference type="OrthoDB" id="1495718at2"/>
<sequence>MFTRCLIIFSFISVLSPTLFAQQTESQSDTTILKDLRQYPRRNSLPVRRPVIFPETVRLPEPEELQLSINYWRSWTSFGVNVNQASFSDNWGGGGVNSLALGGQFTYKTDYTQGDKNFVSEVLLQYGKLKNKGQLSRKPADRIFWDNKVALKLSKSWYFFGSLNFESQFDRGFSFARNAQGTEVATLLSRFMAPGYLTESVGFEYKPVKYFFLRIGTGTARQTFMIDTNLYKTNPKNFGVEPGKGFRNELAFQVVGSIDKDIAENLNLKSRYTMFANYEKLKSIDNRLDVTLTARVNRLINVSLAGIVLYDDDTADKIQASQALSLGLIYKFPR</sequence>
<evidence type="ECO:0000313" key="3">
    <source>
        <dbReference type="Proteomes" id="UP000189981"/>
    </source>
</evidence>
<feature type="chain" id="PRO_5013295725" description="DUF3078 domain-containing protein" evidence="1">
    <location>
        <begin position="22"/>
        <end position="334"/>
    </location>
</feature>
<evidence type="ECO:0000256" key="1">
    <source>
        <dbReference type="SAM" id="SignalP"/>
    </source>
</evidence>
<evidence type="ECO:0000313" key="2">
    <source>
        <dbReference type="EMBL" id="SKB73598.1"/>
    </source>
</evidence>
<keyword evidence="1" id="KW-0732">Signal</keyword>
<protein>
    <recommendedName>
        <fullName evidence="4">DUF3078 domain-containing protein</fullName>
    </recommendedName>
</protein>
<dbReference type="EMBL" id="FUYR01000002">
    <property type="protein sequence ID" value="SKB73598.1"/>
    <property type="molecule type" value="Genomic_DNA"/>
</dbReference>
<reference evidence="3" key="1">
    <citation type="submission" date="2017-02" db="EMBL/GenBank/DDBJ databases">
        <authorList>
            <person name="Varghese N."/>
            <person name="Submissions S."/>
        </authorList>
    </citation>
    <scope>NUCLEOTIDE SEQUENCE [LARGE SCALE GENOMIC DNA]</scope>
    <source>
        <strain evidence="3">DSM 22385</strain>
    </source>
</reference>